<evidence type="ECO:0000256" key="2">
    <source>
        <dbReference type="SAM" id="MobiDB-lite"/>
    </source>
</evidence>
<evidence type="ECO:0000256" key="1">
    <source>
        <dbReference type="PROSITE-ProRule" id="PRU00221"/>
    </source>
</evidence>
<sequence>DVVALAWKPSKLEFVTCSEDKASRVWRLQDELGKWAVYLVWGSGAGVLVADGALIVNAVGLSMVTRQFLKQRGALDESSFAMADSDGDEELLLPEDEPEPSTPSEPSDMSDEYDWDSEDFEVSDASDAEAEDEEEEGMEE</sequence>
<feature type="repeat" description="WD" evidence="1">
    <location>
        <begin position="1"/>
        <end position="29"/>
    </location>
</feature>
<dbReference type="EMBL" id="JAAAIN010000893">
    <property type="protein sequence ID" value="KAG0310037.1"/>
    <property type="molecule type" value="Genomic_DNA"/>
</dbReference>
<accession>A0A9P6R2X2</accession>
<keyword evidence="3" id="KW-1133">Transmembrane helix</keyword>
<feature type="region of interest" description="Disordered" evidence="2">
    <location>
        <begin position="80"/>
        <end position="140"/>
    </location>
</feature>
<evidence type="ECO:0000313" key="4">
    <source>
        <dbReference type="EMBL" id="KAG0310037.1"/>
    </source>
</evidence>
<organism evidence="4 5">
    <name type="scientific">Linnemannia gamsii</name>
    <dbReference type="NCBI Taxonomy" id="64522"/>
    <lineage>
        <taxon>Eukaryota</taxon>
        <taxon>Fungi</taxon>
        <taxon>Fungi incertae sedis</taxon>
        <taxon>Mucoromycota</taxon>
        <taxon>Mortierellomycotina</taxon>
        <taxon>Mortierellomycetes</taxon>
        <taxon>Mortierellales</taxon>
        <taxon>Mortierellaceae</taxon>
        <taxon>Linnemannia</taxon>
    </lineage>
</organism>
<feature type="transmembrane region" description="Helical" evidence="3">
    <location>
        <begin position="35"/>
        <end position="64"/>
    </location>
</feature>
<evidence type="ECO:0000256" key="3">
    <source>
        <dbReference type="SAM" id="Phobius"/>
    </source>
</evidence>
<dbReference type="OrthoDB" id="2441404at2759"/>
<keyword evidence="5" id="KW-1185">Reference proteome</keyword>
<keyword evidence="1" id="KW-0853">WD repeat</keyword>
<name>A0A9P6R2X2_9FUNG</name>
<reference evidence="4" key="1">
    <citation type="journal article" date="2020" name="Fungal Divers.">
        <title>Resolving the Mortierellaceae phylogeny through synthesis of multi-gene phylogenetics and phylogenomics.</title>
        <authorList>
            <person name="Vandepol N."/>
            <person name="Liber J."/>
            <person name="Desiro A."/>
            <person name="Na H."/>
            <person name="Kennedy M."/>
            <person name="Barry K."/>
            <person name="Grigoriev I.V."/>
            <person name="Miller A.N."/>
            <person name="O'Donnell K."/>
            <person name="Stajich J.E."/>
            <person name="Bonito G."/>
        </authorList>
    </citation>
    <scope>NUCLEOTIDE SEQUENCE</scope>
    <source>
        <strain evidence="4">NVP60</strain>
    </source>
</reference>
<proteinExistence type="predicted"/>
<keyword evidence="3" id="KW-0812">Transmembrane</keyword>
<feature type="non-terminal residue" evidence="4">
    <location>
        <position position="1"/>
    </location>
</feature>
<dbReference type="InterPro" id="IPR001680">
    <property type="entry name" value="WD40_rpt"/>
</dbReference>
<gene>
    <name evidence="4" type="ORF">BGZ97_012839</name>
</gene>
<comment type="caution">
    <text evidence="4">The sequence shown here is derived from an EMBL/GenBank/DDBJ whole genome shotgun (WGS) entry which is preliminary data.</text>
</comment>
<protein>
    <submittedName>
        <fullName evidence="4">Uncharacterized protein</fullName>
    </submittedName>
</protein>
<dbReference type="PROSITE" id="PS50082">
    <property type="entry name" value="WD_REPEATS_2"/>
    <property type="match status" value="1"/>
</dbReference>
<feature type="compositionally biased region" description="Acidic residues" evidence="2">
    <location>
        <begin position="108"/>
        <end position="140"/>
    </location>
</feature>
<evidence type="ECO:0000313" key="5">
    <source>
        <dbReference type="Proteomes" id="UP000823405"/>
    </source>
</evidence>
<dbReference type="AlphaFoldDB" id="A0A9P6R2X2"/>
<keyword evidence="3" id="KW-0472">Membrane</keyword>
<feature type="compositionally biased region" description="Acidic residues" evidence="2">
    <location>
        <begin position="85"/>
        <end position="99"/>
    </location>
</feature>
<dbReference type="Proteomes" id="UP000823405">
    <property type="component" value="Unassembled WGS sequence"/>
</dbReference>